<protein>
    <recommendedName>
        <fullName evidence="2">N-acetylmuramoyl-L-alanine amidase</fullName>
        <ecNumber evidence="2">3.5.1.28</ecNumber>
    </recommendedName>
</protein>
<dbReference type="KEGG" id="salj:SMD11_0851"/>
<dbReference type="RefSeq" id="WP_107421927.1">
    <property type="nucleotide sequence ID" value="NZ_CP021744.1"/>
</dbReference>
<dbReference type="CDD" id="cd06583">
    <property type="entry name" value="PGRP"/>
    <property type="match status" value="1"/>
</dbReference>
<comment type="catalytic activity">
    <reaction evidence="1">
        <text>Hydrolyzes the link between N-acetylmuramoyl residues and L-amino acid residues in certain cell-wall glycopeptides.</text>
        <dbReference type="EC" id="3.5.1.28"/>
    </reaction>
</comment>
<dbReference type="InterPro" id="IPR036505">
    <property type="entry name" value="Amidase/PGRP_sf"/>
</dbReference>
<dbReference type="PANTHER" id="PTHR30417:SF1">
    <property type="entry name" value="N-ACETYLMURAMOYL-L-ALANINE AMIDASE AMID"/>
    <property type="match status" value="1"/>
</dbReference>
<evidence type="ECO:0000256" key="3">
    <source>
        <dbReference type="ARBA" id="ARBA00022801"/>
    </source>
</evidence>
<evidence type="ECO:0000313" key="7">
    <source>
        <dbReference type="Proteomes" id="UP000195755"/>
    </source>
</evidence>
<dbReference type="Proteomes" id="UP000195755">
    <property type="component" value="Chromosome"/>
</dbReference>
<accession>A0A1Z2KWU6</accession>
<evidence type="ECO:0000256" key="2">
    <source>
        <dbReference type="ARBA" id="ARBA00011901"/>
    </source>
</evidence>
<proteinExistence type="predicted"/>
<dbReference type="InterPro" id="IPR002502">
    <property type="entry name" value="Amidase_domain"/>
</dbReference>
<reference evidence="6 7" key="1">
    <citation type="submission" date="2017-06" db="EMBL/GenBank/DDBJ databases">
        <title>Streptomyces albireticuli Genome sequencing and assembly.</title>
        <authorList>
            <person name="Wang Y."/>
            <person name="Du B."/>
            <person name="Ding Y."/>
            <person name="Liu H."/>
            <person name="Hou Q."/>
            <person name="Liu K."/>
            <person name="Yao L."/>
            <person name="Wang C."/>
        </authorList>
    </citation>
    <scope>NUCLEOTIDE SEQUENCE [LARGE SCALE GENOMIC DNA]</scope>
    <source>
        <strain evidence="6 7">MDJK11</strain>
    </source>
</reference>
<sequence>MEQEPEQLRGLGRRGLLLGGAATAAGLATAGYAGQDDLKRWWWRTAGRERPRTDGALDHAGAEWVAASSANWRRADRPADYTVDRIVVHVVEGSYGDALQVFRDPLHEAAAHYVVRKDGHIAQTVRELDVAFHSGNRKFNERSVGIEHEGYVDRPRDFTDAMYAASARLAADICARHSIPVDRTHLVAHSEVPGADHTDPGPHWDWDRYLRLVRAAAR</sequence>
<gene>
    <name evidence="6" type="ORF">SMD11_0851</name>
</gene>
<dbReference type="GO" id="GO:0071555">
    <property type="term" value="P:cell wall organization"/>
    <property type="evidence" value="ECO:0007669"/>
    <property type="project" value="UniProtKB-KW"/>
</dbReference>
<dbReference type="FunFam" id="3.40.80.10:FF:000006">
    <property type="entry name" value="N-acetylmuramoyl-L-alanine amidase"/>
    <property type="match status" value="1"/>
</dbReference>
<feature type="domain" description="N-acetylmuramoyl-L-alanine amidase" evidence="5">
    <location>
        <begin position="72"/>
        <end position="201"/>
    </location>
</feature>
<dbReference type="PROSITE" id="PS51318">
    <property type="entry name" value="TAT"/>
    <property type="match status" value="1"/>
</dbReference>
<name>A0A1Z2KWU6_9ACTN</name>
<dbReference type="EC" id="3.5.1.28" evidence="2"/>
<keyword evidence="3" id="KW-0378">Hydrolase</keyword>
<dbReference type="EMBL" id="CP021744">
    <property type="protein sequence ID" value="ARZ66517.1"/>
    <property type="molecule type" value="Genomic_DNA"/>
</dbReference>
<dbReference type="GO" id="GO:0009253">
    <property type="term" value="P:peptidoglycan catabolic process"/>
    <property type="evidence" value="ECO:0007669"/>
    <property type="project" value="InterPro"/>
</dbReference>
<dbReference type="SUPFAM" id="SSF55846">
    <property type="entry name" value="N-acetylmuramoyl-L-alanine amidase-like"/>
    <property type="match status" value="1"/>
</dbReference>
<evidence type="ECO:0000256" key="1">
    <source>
        <dbReference type="ARBA" id="ARBA00001561"/>
    </source>
</evidence>
<dbReference type="PANTHER" id="PTHR30417">
    <property type="entry name" value="N-ACETYLMURAMOYL-L-ALANINE AMIDASE AMID"/>
    <property type="match status" value="1"/>
</dbReference>
<dbReference type="GO" id="GO:0008745">
    <property type="term" value="F:N-acetylmuramoyl-L-alanine amidase activity"/>
    <property type="evidence" value="ECO:0007669"/>
    <property type="project" value="UniProtKB-EC"/>
</dbReference>
<evidence type="ECO:0000313" key="6">
    <source>
        <dbReference type="EMBL" id="ARZ66517.1"/>
    </source>
</evidence>
<dbReference type="GO" id="GO:0009254">
    <property type="term" value="P:peptidoglycan turnover"/>
    <property type="evidence" value="ECO:0007669"/>
    <property type="project" value="TreeGrafter"/>
</dbReference>
<dbReference type="AlphaFoldDB" id="A0A1Z2KWU6"/>
<dbReference type="Gene3D" id="3.40.80.10">
    <property type="entry name" value="Peptidoglycan recognition protein-like"/>
    <property type="match status" value="1"/>
</dbReference>
<evidence type="ECO:0000256" key="4">
    <source>
        <dbReference type="ARBA" id="ARBA00023316"/>
    </source>
</evidence>
<dbReference type="InterPro" id="IPR006311">
    <property type="entry name" value="TAT_signal"/>
</dbReference>
<dbReference type="Pfam" id="PF01510">
    <property type="entry name" value="Amidase_2"/>
    <property type="match status" value="1"/>
</dbReference>
<evidence type="ECO:0000259" key="5">
    <source>
        <dbReference type="SMART" id="SM00644"/>
    </source>
</evidence>
<dbReference type="InterPro" id="IPR051206">
    <property type="entry name" value="NAMLAA_amidase_2"/>
</dbReference>
<keyword evidence="4" id="KW-0961">Cell wall biogenesis/degradation</keyword>
<dbReference type="SMART" id="SM00644">
    <property type="entry name" value="Ami_2"/>
    <property type="match status" value="1"/>
</dbReference>
<dbReference type="OrthoDB" id="66275at2"/>
<organism evidence="6 7">
    <name type="scientific">Streptomyces albireticuli</name>
    <dbReference type="NCBI Taxonomy" id="1940"/>
    <lineage>
        <taxon>Bacteria</taxon>
        <taxon>Bacillati</taxon>
        <taxon>Actinomycetota</taxon>
        <taxon>Actinomycetes</taxon>
        <taxon>Kitasatosporales</taxon>
        <taxon>Streptomycetaceae</taxon>
        <taxon>Streptomyces</taxon>
    </lineage>
</organism>